<dbReference type="STRING" id="686340.Metal_3397"/>
<name>H8GQS1_METAL</name>
<keyword evidence="2" id="KW-1185">Reference proteome</keyword>
<dbReference type="Proteomes" id="UP000005090">
    <property type="component" value="Chromosome"/>
</dbReference>
<evidence type="ECO:0000313" key="2">
    <source>
        <dbReference type="Proteomes" id="UP000005090"/>
    </source>
</evidence>
<dbReference type="HOGENOM" id="CLU_2807471_0_0_6"/>
<accession>H8GQS1</accession>
<organism evidence="1 2">
    <name type="scientific">Methylomicrobium album BG8</name>
    <dbReference type="NCBI Taxonomy" id="686340"/>
    <lineage>
        <taxon>Bacteria</taxon>
        <taxon>Pseudomonadati</taxon>
        <taxon>Pseudomonadota</taxon>
        <taxon>Gammaproteobacteria</taxon>
        <taxon>Methylococcales</taxon>
        <taxon>Methylococcaceae</taxon>
        <taxon>Methylomicrobium</taxon>
    </lineage>
</organism>
<dbReference type="EMBL" id="CM001475">
    <property type="protein sequence ID" value="EIC31056.1"/>
    <property type="molecule type" value="Genomic_DNA"/>
</dbReference>
<proteinExistence type="predicted"/>
<gene>
    <name evidence="1" type="ORF">Metal_3397</name>
</gene>
<evidence type="ECO:0000313" key="1">
    <source>
        <dbReference type="EMBL" id="EIC31056.1"/>
    </source>
</evidence>
<dbReference type="AlphaFoldDB" id="H8GQS1"/>
<dbReference type="RefSeq" id="WP_005374118.1">
    <property type="nucleotide sequence ID" value="NZ_CM001475.1"/>
</dbReference>
<protein>
    <submittedName>
        <fullName evidence="1">Uncharacterized protein</fullName>
    </submittedName>
</protein>
<reference evidence="1 2" key="1">
    <citation type="journal article" date="2013" name="Genome Announc.">
        <title>Genome Sequence of the Obligate Gammaproteobacterial Methanotroph Methylomicrobium album Strain BG8.</title>
        <authorList>
            <person name="Kits K.D."/>
            <person name="Kalyuzhnaya M.G."/>
            <person name="Klotz M.G."/>
            <person name="Jetten M.S."/>
            <person name="Op den Camp H.J."/>
            <person name="Vuilleumier S."/>
            <person name="Bringel F."/>
            <person name="Dispirito A.A."/>
            <person name="Murrell J.C."/>
            <person name="Bruce D."/>
            <person name="Cheng J.F."/>
            <person name="Copeland A."/>
            <person name="Goodwin L."/>
            <person name="Hauser L."/>
            <person name="Lajus A."/>
            <person name="Land M.L."/>
            <person name="Lapidus A."/>
            <person name="Lucas S."/>
            <person name="Medigue C."/>
            <person name="Pitluck S."/>
            <person name="Woyke T."/>
            <person name="Zeytun A."/>
            <person name="Stein L.Y."/>
        </authorList>
    </citation>
    <scope>NUCLEOTIDE SEQUENCE [LARGE SCALE GENOMIC DNA]</scope>
    <source>
        <strain evidence="1 2">BG8</strain>
    </source>
</reference>
<sequence length="67" mass="7673">MSIKTRLEKLEQRQPASTPKKWELIGVLNGETEAQAIKRWKANNPDKTEPENIIFLVPFGYEMSEAA</sequence>